<comment type="caution">
    <text evidence="2">The sequence shown here is derived from an EMBL/GenBank/DDBJ whole genome shotgun (WGS) entry which is preliminary data.</text>
</comment>
<protein>
    <submittedName>
        <fullName evidence="2">Dialkylresorcinol condensing enzyme DarA</fullName>
    </submittedName>
</protein>
<keyword evidence="1" id="KW-1133">Transmembrane helix</keyword>
<sequence>MKEVLVVYYSQTGQLRTIIDSVLSPLDQESANITYHQIIPDDPYPFPWKKERFFDVFPEAFLQIPTPINKPEVSVLSKKYDLVILGHQVWYLSPSIPLNSFLKSEEAKILLNNTPVITVIGVRNMWAMSQEKVKKMLIDLNAKLVGNIALVDKNINHISVITIVHWMLKGKKDRLWGIFPRPGVSDNTIASADKFGHPIKEALLASDFSSLQEKLNLLDASKISNLLVQMDKRGNILFSKWANLIKKKGDQGDPARKKWLRLFNYYLIFAIWIIAPIVFIVFLLTYIPMYRKIQRENKYYASVDYKE</sequence>
<dbReference type="AlphaFoldDB" id="A0A7X2ZS14"/>
<evidence type="ECO:0000313" key="2">
    <source>
        <dbReference type="EMBL" id="MUH35347.1"/>
    </source>
</evidence>
<dbReference type="SUPFAM" id="SSF52218">
    <property type="entry name" value="Flavoproteins"/>
    <property type="match status" value="1"/>
</dbReference>
<dbReference type="OrthoDB" id="4547866at2"/>
<evidence type="ECO:0000256" key="1">
    <source>
        <dbReference type="SAM" id="Phobius"/>
    </source>
</evidence>
<keyword evidence="1" id="KW-0812">Transmembrane</keyword>
<gene>
    <name evidence="2" type="ORF">D9O36_05800</name>
</gene>
<keyword evidence="3" id="KW-1185">Reference proteome</keyword>
<organism evidence="2 3">
    <name type="scientific">Zobellia amurskyensis</name>
    <dbReference type="NCBI Taxonomy" id="248905"/>
    <lineage>
        <taxon>Bacteria</taxon>
        <taxon>Pseudomonadati</taxon>
        <taxon>Bacteroidota</taxon>
        <taxon>Flavobacteriia</taxon>
        <taxon>Flavobacteriales</taxon>
        <taxon>Flavobacteriaceae</taxon>
        <taxon>Zobellia</taxon>
    </lineage>
</organism>
<name>A0A7X2ZS14_9FLAO</name>
<dbReference type="EMBL" id="RCNR01000008">
    <property type="protein sequence ID" value="MUH35347.1"/>
    <property type="molecule type" value="Genomic_DNA"/>
</dbReference>
<accession>A0A7X2ZS14</accession>
<dbReference type="RefSeq" id="WP_155599196.1">
    <property type="nucleotide sequence ID" value="NZ_RCNR01000008.1"/>
</dbReference>
<dbReference type="Gene3D" id="3.40.50.360">
    <property type="match status" value="1"/>
</dbReference>
<feature type="transmembrane region" description="Helical" evidence="1">
    <location>
        <begin position="265"/>
        <end position="287"/>
    </location>
</feature>
<reference evidence="2 3" key="1">
    <citation type="journal article" date="2019" name="Mar. Drugs">
        <title>Comparative Genomics and CAZyme Genome Repertoires of Marine Zobellia amurskyensis KMM 3526(T) and Zobellia laminariae KMM 3676(T).</title>
        <authorList>
            <person name="Chernysheva N."/>
            <person name="Bystritskaya E."/>
            <person name="Stenkova A."/>
            <person name="Golovkin I."/>
            <person name="Nedashkovskaya O."/>
            <person name="Isaeva M."/>
        </authorList>
    </citation>
    <scope>NUCLEOTIDE SEQUENCE [LARGE SCALE GENOMIC DNA]</scope>
    <source>
        <strain evidence="2 3">KMM 3526</strain>
    </source>
</reference>
<dbReference type="Proteomes" id="UP000540519">
    <property type="component" value="Unassembled WGS sequence"/>
</dbReference>
<proteinExistence type="predicted"/>
<keyword evidence="1" id="KW-0472">Membrane</keyword>
<dbReference type="InterPro" id="IPR029039">
    <property type="entry name" value="Flavoprotein-like_sf"/>
</dbReference>
<evidence type="ECO:0000313" key="3">
    <source>
        <dbReference type="Proteomes" id="UP000540519"/>
    </source>
</evidence>